<proteinExistence type="predicted"/>
<evidence type="ECO:0000313" key="1">
    <source>
        <dbReference type="EMBL" id="RYR52157.1"/>
    </source>
</evidence>
<sequence>MLHHSHPCCANQAEMLKQHMELSMFVRRIIENNEEAGIRPSKTYQSFVVAAGRHRELNFIEKDGAKREGGSDAVDFHTVIPCATKSSI</sequence>
<protein>
    <submittedName>
        <fullName evidence="1">Uncharacterized protein</fullName>
    </submittedName>
</protein>
<dbReference type="Proteomes" id="UP000289738">
    <property type="component" value="Chromosome A06"/>
</dbReference>
<accession>A0A445CML1</accession>
<evidence type="ECO:0000313" key="2">
    <source>
        <dbReference type="Proteomes" id="UP000289738"/>
    </source>
</evidence>
<dbReference type="EMBL" id="SDMP01000006">
    <property type="protein sequence ID" value="RYR52157.1"/>
    <property type="molecule type" value="Genomic_DNA"/>
</dbReference>
<organism evidence="1 2">
    <name type="scientific">Arachis hypogaea</name>
    <name type="common">Peanut</name>
    <dbReference type="NCBI Taxonomy" id="3818"/>
    <lineage>
        <taxon>Eukaryota</taxon>
        <taxon>Viridiplantae</taxon>
        <taxon>Streptophyta</taxon>
        <taxon>Embryophyta</taxon>
        <taxon>Tracheophyta</taxon>
        <taxon>Spermatophyta</taxon>
        <taxon>Magnoliopsida</taxon>
        <taxon>eudicotyledons</taxon>
        <taxon>Gunneridae</taxon>
        <taxon>Pentapetalae</taxon>
        <taxon>rosids</taxon>
        <taxon>fabids</taxon>
        <taxon>Fabales</taxon>
        <taxon>Fabaceae</taxon>
        <taxon>Papilionoideae</taxon>
        <taxon>50 kb inversion clade</taxon>
        <taxon>dalbergioids sensu lato</taxon>
        <taxon>Dalbergieae</taxon>
        <taxon>Pterocarpus clade</taxon>
        <taxon>Arachis</taxon>
    </lineage>
</organism>
<dbReference type="AlphaFoldDB" id="A0A445CML1"/>
<name>A0A445CML1_ARAHY</name>
<comment type="caution">
    <text evidence="1">The sequence shown here is derived from an EMBL/GenBank/DDBJ whole genome shotgun (WGS) entry which is preliminary data.</text>
</comment>
<keyword evidence="2" id="KW-1185">Reference proteome</keyword>
<gene>
    <name evidence="1" type="ORF">Ahy_A06g027075</name>
</gene>
<reference evidence="1 2" key="1">
    <citation type="submission" date="2019-01" db="EMBL/GenBank/DDBJ databases">
        <title>Sequencing of cultivated peanut Arachis hypogaea provides insights into genome evolution and oil improvement.</title>
        <authorList>
            <person name="Chen X."/>
        </authorList>
    </citation>
    <scope>NUCLEOTIDE SEQUENCE [LARGE SCALE GENOMIC DNA]</scope>
    <source>
        <strain evidence="2">cv. Fuhuasheng</strain>
        <tissue evidence="1">Leaves</tissue>
    </source>
</reference>